<dbReference type="OrthoDB" id="259311at2"/>
<sequence>MAFPEFFERAPVIRMRDGLARLLGASPDGVIDYRYGDAVRLAGHSCPTVAGAWLCARAGLRALYATRTPERGGVAVSLPEAEDEGVAGVIGQVLTLVTGAAGTGGFKGLGGQHARNNLLRYGDAAAAAVRLRRLDTGATVEVVFDPSPVPARPEQRMLVAQVIQGQADEARRRQFGEVWQERVRRLLVEHADDPAVVRVRQVTPGHAAATGTDARAAG</sequence>
<accession>A0A0A0EYE4</accession>
<evidence type="ECO:0000313" key="2">
    <source>
        <dbReference type="Proteomes" id="UP000029989"/>
    </source>
</evidence>
<evidence type="ECO:0008006" key="3">
    <source>
        <dbReference type="Google" id="ProtNLM"/>
    </source>
</evidence>
<proteinExistence type="predicted"/>
<keyword evidence="2" id="KW-1185">Reference proteome</keyword>
<reference evidence="1 2" key="1">
    <citation type="journal article" date="2015" name="Stand. Genomic Sci.">
        <title>Genomic information of the arsenic-resistant bacterium Lysobacter arseniciresistens type strain ZS79(T) and comparison of Lysobacter draft genomes.</title>
        <authorList>
            <person name="Liu L."/>
            <person name="Zhang S."/>
            <person name="Luo M."/>
            <person name="Wang G."/>
        </authorList>
    </citation>
    <scope>NUCLEOTIDE SEQUENCE [LARGE SCALE GENOMIC DNA]</scope>
    <source>
        <strain evidence="1 2">ZS79</strain>
    </source>
</reference>
<dbReference type="eggNOG" id="COG2191">
    <property type="taxonomic scope" value="Bacteria"/>
</dbReference>
<protein>
    <recommendedName>
        <fullName evidence="3">Formylmethanofuran dehydrogenase subunit E domain-containing protein</fullName>
    </recommendedName>
</protein>
<dbReference type="EMBL" id="AVPT01000018">
    <property type="protein sequence ID" value="KGM55549.1"/>
    <property type="molecule type" value="Genomic_DNA"/>
</dbReference>
<name>A0A0A0EYE4_9GAMM</name>
<dbReference type="Proteomes" id="UP000029989">
    <property type="component" value="Unassembled WGS sequence"/>
</dbReference>
<dbReference type="STRING" id="913325.N799_06740"/>
<dbReference type="AlphaFoldDB" id="A0A0A0EYE4"/>
<comment type="caution">
    <text evidence="1">The sequence shown here is derived from an EMBL/GenBank/DDBJ whole genome shotgun (WGS) entry which is preliminary data.</text>
</comment>
<evidence type="ECO:0000313" key="1">
    <source>
        <dbReference type="EMBL" id="KGM55549.1"/>
    </source>
</evidence>
<dbReference type="RefSeq" id="WP_036211582.1">
    <property type="nucleotide sequence ID" value="NZ_AVPT01000018.1"/>
</dbReference>
<organism evidence="1 2">
    <name type="scientific">Lysobacter arseniciresistens ZS79</name>
    <dbReference type="NCBI Taxonomy" id="913325"/>
    <lineage>
        <taxon>Bacteria</taxon>
        <taxon>Pseudomonadati</taxon>
        <taxon>Pseudomonadota</taxon>
        <taxon>Gammaproteobacteria</taxon>
        <taxon>Lysobacterales</taxon>
        <taxon>Lysobacteraceae</taxon>
        <taxon>Novilysobacter</taxon>
    </lineage>
</organism>
<gene>
    <name evidence="1" type="ORF">N799_06740</name>
</gene>